<dbReference type="Proteomes" id="UP000295169">
    <property type="component" value="Unassembled WGS sequence"/>
</dbReference>
<evidence type="ECO:0008006" key="4">
    <source>
        <dbReference type="Google" id="ProtNLM"/>
    </source>
</evidence>
<evidence type="ECO:0000313" key="3">
    <source>
        <dbReference type="Proteomes" id="UP000295169"/>
    </source>
</evidence>
<dbReference type="EMBL" id="SMMU01000046">
    <property type="protein sequence ID" value="TCL18580.1"/>
    <property type="molecule type" value="Genomic_DNA"/>
</dbReference>
<evidence type="ECO:0000313" key="2">
    <source>
        <dbReference type="EMBL" id="TCL18580.1"/>
    </source>
</evidence>
<organism evidence="2 3">
    <name type="scientific">Azotobacter chroococcum</name>
    <dbReference type="NCBI Taxonomy" id="353"/>
    <lineage>
        <taxon>Bacteria</taxon>
        <taxon>Pseudomonadati</taxon>
        <taxon>Pseudomonadota</taxon>
        <taxon>Gammaproteobacteria</taxon>
        <taxon>Pseudomonadales</taxon>
        <taxon>Pseudomonadaceae</taxon>
        <taxon>Azotobacter</taxon>
    </lineage>
</organism>
<dbReference type="RefSeq" id="WP_131300480.1">
    <property type="nucleotide sequence ID" value="NZ_JBHLST010000039.1"/>
</dbReference>
<proteinExistence type="predicted"/>
<accession>A0A4R1P8E7</accession>
<dbReference type="AlphaFoldDB" id="A0A4R1P8E7"/>
<reference evidence="2 3" key="1">
    <citation type="submission" date="2019-03" db="EMBL/GenBank/DDBJ databases">
        <title>Genomic Encyclopedia of Type Strains, Phase IV (KMG-IV): sequencing the most valuable type-strain genomes for metagenomic binning, comparative biology and taxonomic classification.</title>
        <authorList>
            <person name="Goeker M."/>
        </authorList>
    </citation>
    <scope>NUCLEOTIDE SEQUENCE [LARGE SCALE GENOMIC DNA]</scope>
    <source>
        <strain evidence="2 3">DSM 2286</strain>
    </source>
</reference>
<gene>
    <name evidence="2" type="ORF">EV691_1466</name>
</gene>
<name>A0A4R1P8E7_9GAMM</name>
<evidence type="ECO:0000256" key="1">
    <source>
        <dbReference type="SAM" id="Coils"/>
    </source>
</evidence>
<comment type="caution">
    <text evidence="2">The sequence shown here is derived from an EMBL/GenBank/DDBJ whole genome shotgun (WGS) entry which is preliminary data.</text>
</comment>
<keyword evidence="1" id="KW-0175">Coiled coil</keyword>
<feature type="coiled-coil region" evidence="1">
    <location>
        <begin position="55"/>
        <end position="82"/>
    </location>
</feature>
<sequence length="87" mass="10154">MIKYKADDWLRPKVEIVECERATDSSVFVNGKRRAKESANERYLDSFDEAKSWLLDRADRRLQAARNALQRAQDQLGNIKGMKEPQQ</sequence>
<protein>
    <recommendedName>
        <fullName evidence="4">DUF4376 domain-containing protein</fullName>
    </recommendedName>
</protein>